<keyword evidence="4" id="KW-0677">Repeat</keyword>
<keyword evidence="7" id="KW-0539">Nucleus</keyword>
<evidence type="ECO:0000256" key="2">
    <source>
        <dbReference type="ARBA" id="ARBA00006991"/>
    </source>
</evidence>
<evidence type="ECO:0000256" key="1">
    <source>
        <dbReference type="ARBA" id="ARBA00004123"/>
    </source>
</evidence>
<keyword evidence="6" id="KW-0862">Zinc</keyword>
<evidence type="ECO:0000256" key="4">
    <source>
        <dbReference type="ARBA" id="ARBA00022737"/>
    </source>
</evidence>
<dbReference type="GO" id="GO:0000978">
    <property type="term" value="F:RNA polymerase II cis-regulatory region sequence-specific DNA binding"/>
    <property type="evidence" value="ECO:0007669"/>
    <property type="project" value="TreeGrafter"/>
</dbReference>
<evidence type="ECO:0000256" key="6">
    <source>
        <dbReference type="ARBA" id="ARBA00022833"/>
    </source>
</evidence>
<evidence type="ECO:0000256" key="7">
    <source>
        <dbReference type="ARBA" id="ARBA00023242"/>
    </source>
</evidence>
<evidence type="ECO:0000313" key="11">
    <source>
        <dbReference type="Proteomes" id="UP000631391"/>
    </source>
</evidence>
<comment type="similarity">
    <text evidence="2">Belongs to the krueppel C2H2-type zinc-finger protein family.</text>
</comment>
<feature type="non-terminal residue" evidence="10">
    <location>
        <position position="54"/>
    </location>
</feature>
<dbReference type="Pfam" id="PF00096">
    <property type="entry name" value="zf-C2H2"/>
    <property type="match status" value="1"/>
</dbReference>
<comment type="subcellular location">
    <subcellularLocation>
        <location evidence="1">Nucleus</location>
    </subcellularLocation>
</comment>
<dbReference type="GO" id="GO:0005634">
    <property type="term" value="C:nucleus"/>
    <property type="evidence" value="ECO:0007669"/>
    <property type="project" value="UniProtKB-SubCell"/>
</dbReference>
<comment type="caution">
    <text evidence="10">The sequence shown here is derived from an EMBL/GenBank/DDBJ whole genome shotgun (WGS) entry which is preliminary data.</text>
</comment>
<reference evidence="10" key="1">
    <citation type="submission" date="2019-10" db="EMBL/GenBank/DDBJ databases">
        <title>Bird 10,000 Genomes (B10K) Project - Family phase.</title>
        <authorList>
            <person name="Zhang G."/>
        </authorList>
    </citation>
    <scope>NUCLEOTIDE SEQUENCE</scope>
    <source>
        <strain evidence="10">B10K-DU-012-30</strain>
        <tissue evidence="10">Muscle</tissue>
    </source>
</reference>
<evidence type="ECO:0000313" key="10">
    <source>
        <dbReference type="EMBL" id="NWI46829.1"/>
    </source>
</evidence>
<feature type="non-terminal residue" evidence="10">
    <location>
        <position position="1"/>
    </location>
</feature>
<keyword evidence="11" id="KW-1185">Reference proteome</keyword>
<dbReference type="InterPro" id="IPR013087">
    <property type="entry name" value="Znf_C2H2_type"/>
</dbReference>
<evidence type="ECO:0000256" key="8">
    <source>
        <dbReference type="PROSITE-ProRule" id="PRU00042"/>
    </source>
</evidence>
<evidence type="ECO:0000259" key="9">
    <source>
        <dbReference type="PROSITE" id="PS50157"/>
    </source>
</evidence>
<evidence type="ECO:0000256" key="3">
    <source>
        <dbReference type="ARBA" id="ARBA00022723"/>
    </source>
</evidence>
<proteinExistence type="inferred from homology"/>
<name>A0A851BK32_PICGY</name>
<evidence type="ECO:0000256" key="5">
    <source>
        <dbReference type="ARBA" id="ARBA00022771"/>
    </source>
</evidence>
<dbReference type="PROSITE" id="PS00028">
    <property type="entry name" value="ZINC_FINGER_C2H2_1"/>
    <property type="match status" value="1"/>
</dbReference>
<dbReference type="PROSITE" id="PS50157">
    <property type="entry name" value="ZINC_FINGER_C2H2_2"/>
    <property type="match status" value="1"/>
</dbReference>
<keyword evidence="3" id="KW-0479">Metal-binding</keyword>
<dbReference type="FunFam" id="3.30.160.60:FF:001430">
    <property type="entry name" value="Uncharacterized protein"/>
    <property type="match status" value="1"/>
</dbReference>
<dbReference type="PANTHER" id="PTHR23226">
    <property type="entry name" value="ZINC FINGER AND SCAN DOMAIN-CONTAINING"/>
    <property type="match status" value="1"/>
</dbReference>
<gene>
    <name evidence="10" type="primary">Zfp27</name>
    <name evidence="10" type="ORF">PICGYM_R11224</name>
</gene>
<dbReference type="SMART" id="SM00355">
    <property type="entry name" value="ZnF_C2H2"/>
    <property type="match status" value="1"/>
</dbReference>
<dbReference type="InterPro" id="IPR036236">
    <property type="entry name" value="Znf_C2H2_sf"/>
</dbReference>
<dbReference type="EMBL" id="WEKY01055256">
    <property type="protein sequence ID" value="NWI46829.1"/>
    <property type="molecule type" value="Genomic_DNA"/>
</dbReference>
<dbReference type="AlphaFoldDB" id="A0A851BK32"/>
<dbReference type="SUPFAM" id="SSF57667">
    <property type="entry name" value="beta-beta-alpha zinc fingers"/>
    <property type="match status" value="1"/>
</dbReference>
<dbReference type="PANTHER" id="PTHR23226:SF416">
    <property type="entry name" value="FI01424P"/>
    <property type="match status" value="1"/>
</dbReference>
<dbReference type="GO" id="GO:0000981">
    <property type="term" value="F:DNA-binding transcription factor activity, RNA polymerase II-specific"/>
    <property type="evidence" value="ECO:0007669"/>
    <property type="project" value="TreeGrafter"/>
</dbReference>
<keyword evidence="5 8" id="KW-0863">Zinc-finger</keyword>
<dbReference type="GO" id="GO:0008270">
    <property type="term" value="F:zinc ion binding"/>
    <property type="evidence" value="ECO:0007669"/>
    <property type="project" value="UniProtKB-KW"/>
</dbReference>
<feature type="domain" description="C2H2-type" evidence="9">
    <location>
        <begin position="27"/>
        <end position="54"/>
    </location>
</feature>
<organism evidence="10 11">
    <name type="scientific">Picathartes gymnocephalus</name>
    <name type="common">White-necked rockfowl</name>
    <dbReference type="NCBI Taxonomy" id="175131"/>
    <lineage>
        <taxon>Eukaryota</taxon>
        <taxon>Metazoa</taxon>
        <taxon>Chordata</taxon>
        <taxon>Craniata</taxon>
        <taxon>Vertebrata</taxon>
        <taxon>Euteleostomi</taxon>
        <taxon>Archelosauria</taxon>
        <taxon>Archosauria</taxon>
        <taxon>Dinosauria</taxon>
        <taxon>Saurischia</taxon>
        <taxon>Theropoda</taxon>
        <taxon>Coelurosauria</taxon>
        <taxon>Aves</taxon>
        <taxon>Neognathae</taxon>
        <taxon>Neoaves</taxon>
        <taxon>Telluraves</taxon>
        <taxon>Australaves</taxon>
        <taxon>Passeriformes</taxon>
        <taxon>Picathartidae</taxon>
        <taxon>Picathartes</taxon>
    </lineage>
</organism>
<dbReference type="Proteomes" id="UP000631391">
    <property type="component" value="Unassembled WGS sequence"/>
</dbReference>
<accession>A0A851BK32</accession>
<dbReference type="Gene3D" id="3.30.160.60">
    <property type="entry name" value="Classic Zinc Finger"/>
    <property type="match status" value="1"/>
</dbReference>
<sequence length="54" mass="6164">CREGGRRCSQSSELVVNEQLPDGEKPHMCLECGRSFTRRASLIQHQRNHSGERP</sequence>
<dbReference type="OrthoDB" id="8922241at2759"/>
<protein>
    <submittedName>
        <fullName evidence="10">ZFP27 protein</fullName>
    </submittedName>
</protein>